<gene>
    <name evidence="1" type="ORF">MSHOH_1862</name>
</gene>
<sequence>MILEMMQYYLKISINKICLLIPEFILKYVSEIKNWFADYFLPAGRRIKLMQRVKRELKNSFPDPEIITLLRIIT</sequence>
<reference evidence="1 2" key="1">
    <citation type="submission" date="2014-07" db="EMBL/GenBank/DDBJ databases">
        <title>Methanogenic archaea and the global carbon cycle.</title>
        <authorList>
            <person name="Henriksen J.R."/>
            <person name="Luke J."/>
            <person name="Reinhart S."/>
            <person name="Benedict M.N."/>
            <person name="Youngblut N.D."/>
            <person name="Metcalf M.E."/>
            <person name="Whitaker R.J."/>
            <person name="Metcalf W.W."/>
        </authorList>
    </citation>
    <scope>NUCLEOTIDE SEQUENCE [LARGE SCALE GENOMIC DNA]</scope>
    <source>
        <strain evidence="1 2">HB-1</strain>
    </source>
</reference>
<dbReference type="HOGENOM" id="CLU_2678934_0_0_2"/>
<name>A0A0E3WTR5_9EURY</name>
<accession>A0A0E3WTR5</accession>
<dbReference type="EMBL" id="CP009516">
    <property type="protein sequence ID" value="AKB78345.1"/>
    <property type="molecule type" value="Genomic_DNA"/>
</dbReference>
<evidence type="ECO:0000313" key="1">
    <source>
        <dbReference type="EMBL" id="AKB78345.1"/>
    </source>
</evidence>
<protein>
    <submittedName>
        <fullName evidence="1">Uncharacterized protein</fullName>
    </submittedName>
</protein>
<organism evidence="1 2">
    <name type="scientific">Methanosarcina horonobensis HB-1 = JCM 15518</name>
    <dbReference type="NCBI Taxonomy" id="1434110"/>
    <lineage>
        <taxon>Archaea</taxon>
        <taxon>Methanobacteriati</taxon>
        <taxon>Methanobacteriota</taxon>
        <taxon>Stenosarchaea group</taxon>
        <taxon>Methanomicrobia</taxon>
        <taxon>Methanosarcinales</taxon>
        <taxon>Methanosarcinaceae</taxon>
        <taxon>Methanosarcina</taxon>
    </lineage>
</organism>
<evidence type="ECO:0000313" key="2">
    <source>
        <dbReference type="Proteomes" id="UP000033101"/>
    </source>
</evidence>
<dbReference type="AlphaFoldDB" id="A0A0E3WTR5"/>
<dbReference type="PATRIC" id="fig|1434110.4.peg.2372"/>
<dbReference type="Proteomes" id="UP000033101">
    <property type="component" value="Chromosome"/>
</dbReference>
<dbReference type="KEGG" id="mhor:MSHOH_1862"/>
<keyword evidence="2" id="KW-1185">Reference proteome</keyword>
<proteinExistence type="predicted"/>